<dbReference type="PANTHER" id="PTHR33602">
    <property type="entry name" value="REGULATORY PROTEIN RECX FAMILY PROTEIN"/>
    <property type="match status" value="1"/>
</dbReference>
<dbReference type="RefSeq" id="WP_236118255.1">
    <property type="nucleotide sequence ID" value="NZ_JAKGSI010000002.1"/>
</dbReference>
<evidence type="ECO:0000259" key="6">
    <source>
        <dbReference type="Pfam" id="PF02631"/>
    </source>
</evidence>
<dbReference type="InterPro" id="IPR053926">
    <property type="entry name" value="RecX_HTH_1st"/>
</dbReference>
<evidence type="ECO:0000313" key="9">
    <source>
        <dbReference type="Proteomes" id="UP001139336"/>
    </source>
</evidence>
<comment type="caution">
    <text evidence="8">The sequence shown here is derived from an EMBL/GenBank/DDBJ whole genome shotgun (WGS) entry which is preliminary data.</text>
</comment>
<dbReference type="Proteomes" id="UP001139336">
    <property type="component" value="Unassembled WGS sequence"/>
</dbReference>
<organism evidence="8 9">
    <name type="scientific">Corynebacterium uropygiale</name>
    <dbReference type="NCBI Taxonomy" id="1775911"/>
    <lineage>
        <taxon>Bacteria</taxon>
        <taxon>Bacillati</taxon>
        <taxon>Actinomycetota</taxon>
        <taxon>Actinomycetes</taxon>
        <taxon>Mycobacteriales</taxon>
        <taxon>Corynebacteriaceae</taxon>
        <taxon>Corynebacterium</taxon>
    </lineage>
</organism>
<evidence type="ECO:0000256" key="5">
    <source>
        <dbReference type="HAMAP-Rule" id="MF_01114"/>
    </source>
</evidence>
<name>A0A9X1U0G5_9CORY</name>
<feature type="domain" description="RecX first three-helical" evidence="7">
    <location>
        <begin position="39"/>
        <end position="77"/>
    </location>
</feature>
<dbReference type="Pfam" id="PF21982">
    <property type="entry name" value="RecX_HTH1"/>
    <property type="match status" value="1"/>
</dbReference>
<sequence>MENQDAIARLRQALAEYAEGERENTILDAREEEAKAPVRERALKLLNQRARSREELRTRLRDLDFPTGVIEEVLDDLEGVGLINDRHFAEQWVRQRHERRGKSARMLDRELIAKGVASDIREDALSQITREDEESIAWAILEKKARRITSIPRDSAEYDKHLRRLLGMLARRGFPQGMSMALAHRCLDERLEELRQSTGGEDGEG</sequence>
<dbReference type="InterPro" id="IPR003783">
    <property type="entry name" value="Regulatory_RecX"/>
</dbReference>
<evidence type="ECO:0000259" key="7">
    <source>
        <dbReference type="Pfam" id="PF21982"/>
    </source>
</evidence>
<evidence type="ECO:0000313" key="8">
    <source>
        <dbReference type="EMBL" id="MCF4006453.1"/>
    </source>
</evidence>
<proteinExistence type="inferred from homology"/>
<comment type="similarity">
    <text evidence="2 5">Belongs to the RecX family.</text>
</comment>
<evidence type="ECO:0000256" key="4">
    <source>
        <dbReference type="ARBA" id="ARBA00022490"/>
    </source>
</evidence>
<gene>
    <name evidence="5" type="primary">recX</name>
    <name evidence="8" type="ORF">L1O03_04550</name>
</gene>
<dbReference type="AlphaFoldDB" id="A0A9X1U0G5"/>
<comment type="function">
    <text evidence="5">Modulates RecA activity.</text>
</comment>
<dbReference type="PANTHER" id="PTHR33602:SF1">
    <property type="entry name" value="REGULATORY PROTEIN RECX FAMILY PROTEIN"/>
    <property type="match status" value="1"/>
</dbReference>
<dbReference type="Pfam" id="PF02631">
    <property type="entry name" value="RecX_HTH2"/>
    <property type="match status" value="1"/>
</dbReference>
<evidence type="ECO:0000256" key="2">
    <source>
        <dbReference type="ARBA" id="ARBA00009695"/>
    </source>
</evidence>
<dbReference type="InterPro" id="IPR053924">
    <property type="entry name" value="RecX_HTH_2nd"/>
</dbReference>
<protein>
    <recommendedName>
        <fullName evidence="3 5">Regulatory protein RecX</fullName>
    </recommendedName>
</protein>
<dbReference type="GO" id="GO:0005737">
    <property type="term" value="C:cytoplasm"/>
    <property type="evidence" value="ECO:0007669"/>
    <property type="project" value="UniProtKB-SubCell"/>
</dbReference>
<dbReference type="InterPro" id="IPR036388">
    <property type="entry name" value="WH-like_DNA-bd_sf"/>
</dbReference>
<dbReference type="HAMAP" id="MF_01114">
    <property type="entry name" value="RecX"/>
    <property type="match status" value="1"/>
</dbReference>
<evidence type="ECO:0000256" key="3">
    <source>
        <dbReference type="ARBA" id="ARBA00018111"/>
    </source>
</evidence>
<keyword evidence="9" id="KW-1185">Reference proteome</keyword>
<dbReference type="EMBL" id="JAKGSI010000002">
    <property type="protein sequence ID" value="MCF4006453.1"/>
    <property type="molecule type" value="Genomic_DNA"/>
</dbReference>
<keyword evidence="4 5" id="KW-0963">Cytoplasm</keyword>
<dbReference type="GO" id="GO:0006282">
    <property type="term" value="P:regulation of DNA repair"/>
    <property type="evidence" value="ECO:0007669"/>
    <property type="project" value="UniProtKB-UniRule"/>
</dbReference>
<dbReference type="Gene3D" id="1.10.10.10">
    <property type="entry name" value="Winged helix-like DNA-binding domain superfamily/Winged helix DNA-binding domain"/>
    <property type="match status" value="2"/>
</dbReference>
<evidence type="ECO:0000256" key="1">
    <source>
        <dbReference type="ARBA" id="ARBA00004496"/>
    </source>
</evidence>
<feature type="domain" description="RecX second three-helical" evidence="6">
    <location>
        <begin position="84"/>
        <end position="125"/>
    </location>
</feature>
<accession>A0A9X1U0G5</accession>
<comment type="subcellular location">
    <subcellularLocation>
        <location evidence="1 5">Cytoplasm</location>
    </subcellularLocation>
</comment>
<reference evidence="8" key="1">
    <citation type="submission" date="2022-01" db="EMBL/GenBank/DDBJ databases">
        <title>Corynebacterium sp. nov isolated from isolated from the feces of the greater white-fronted geese (Anser albifrons) at Poyang Lake, PR China.</title>
        <authorList>
            <person name="Liu Q."/>
        </authorList>
    </citation>
    <scope>NUCLEOTIDE SEQUENCE</scope>
    <source>
        <strain evidence="8">JCM 32435</strain>
    </source>
</reference>